<evidence type="ECO:0000313" key="17">
    <source>
        <dbReference type="Proteomes" id="UP000094936"/>
    </source>
</evidence>
<dbReference type="AlphaFoldDB" id="A0A1C3EGN8"/>
<name>A0A1C3EGN8_9GAMM</name>
<evidence type="ECO:0000256" key="11">
    <source>
        <dbReference type="ARBA" id="ARBA00022985"/>
    </source>
</evidence>
<comment type="function">
    <text evidence="15">Catalyzes the ATP-dependent phosphorylation of the 3-deoxy-D-manno-octulosonic acid (Kdo) residue in Kdo-lipid IV(A) at the 4-OH position.</text>
</comment>
<dbReference type="STRING" id="1080227.A8L45_13180"/>
<evidence type="ECO:0000256" key="7">
    <source>
        <dbReference type="ARBA" id="ARBA00022679"/>
    </source>
</evidence>
<evidence type="ECO:0000256" key="8">
    <source>
        <dbReference type="ARBA" id="ARBA00022741"/>
    </source>
</evidence>
<keyword evidence="17" id="KW-1185">Reference proteome</keyword>
<evidence type="ECO:0000256" key="2">
    <source>
        <dbReference type="ARBA" id="ARBA00004713"/>
    </source>
</evidence>
<keyword evidence="9 15" id="KW-0418">Kinase</keyword>
<keyword evidence="12 15" id="KW-0472">Membrane</keyword>
<dbReference type="Proteomes" id="UP000094936">
    <property type="component" value="Unassembled WGS sequence"/>
</dbReference>
<dbReference type="Pfam" id="PF06293">
    <property type="entry name" value="Kdo"/>
    <property type="match status" value="1"/>
</dbReference>
<accession>A0A1C3EGN8</accession>
<organism evidence="16 17">
    <name type="scientific">Veronia pacifica</name>
    <dbReference type="NCBI Taxonomy" id="1080227"/>
    <lineage>
        <taxon>Bacteria</taxon>
        <taxon>Pseudomonadati</taxon>
        <taxon>Pseudomonadota</taxon>
        <taxon>Gammaproteobacteria</taxon>
        <taxon>Vibrionales</taxon>
        <taxon>Vibrionaceae</taxon>
        <taxon>Veronia</taxon>
    </lineage>
</organism>
<keyword evidence="7 15" id="KW-0808">Transferase</keyword>
<comment type="catalytic activity">
    <reaction evidence="14 15">
        <text>an alpha-Kdo-(2-&gt;6)-lipid IVA + ATP = a 4-O-phospho-alpha-Kdo-(2-&gt;6)-lipid IVA + ADP + H(+)</text>
        <dbReference type="Rhea" id="RHEA:74271"/>
        <dbReference type="ChEBI" id="CHEBI:15378"/>
        <dbReference type="ChEBI" id="CHEBI:30616"/>
        <dbReference type="ChEBI" id="CHEBI:176428"/>
        <dbReference type="ChEBI" id="CHEBI:193140"/>
        <dbReference type="ChEBI" id="CHEBI:456216"/>
        <dbReference type="EC" id="2.7.1.166"/>
    </reaction>
</comment>
<evidence type="ECO:0000313" key="16">
    <source>
        <dbReference type="EMBL" id="ODA32426.1"/>
    </source>
</evidence>
<dbReference type="GO" id="GO:0016301">
    <property type="term" value="F:kinase activity"/>
    <property type="evidence" value="ECO:0007669"/>
    <property type="project" value="UniProtKB-KW"/>
</dbReference>
<dbReference type="EC" id="2.7.1.166" evidence="4 15"/>
<evidence type="ECO:0000256" key="10">
    <source>
        <dbReference type="ARBA" id="ARBA00022840"/>
    </source>
</evidence>
<comment type="similarity">
    <text evidence="3 15">Belongs to the protein kinase superfamily. KdkA/RfaP family.</text>
</comment>
<dbReference type="GO" id="GO:0009244">
    <property type="term" value="P:lipopolysaccharide core region biosynthetic process"/>
    <property type="evidence" value="ECO:0007669"/>
    <property type="project" value="UniProtKB-UniRule"/>
</dbReference>
<evidence type="ECO:0000256" key="15">
    <source>
        <dbReference type="HAMAP-Rule" id="MF_00521"/>
    </source>
</evidence>
<dbReference type="UniPathway" id="UPA00958"/>
<gene>
    <name evidence="15" type="primary">kdkA</name>
    <name evidence="16" type="ORF">A8L45_13180</name>
</gene>
<dbReference type="Gene3D" id="1.10.510.10">
    <property type="entry name" value="Transferase(Phosphotransferase) domain 1"/>
    <property type="match status" value="1"/>
</dbReference>
<dbReference type="GO" id="GO:0005886">
    <property type="term" value="C:plasma membrane"/>
    <property type="evidence" value="ECO:0007669"/>
    <property type="project" value="UniProtKB-SubCell"/>
</dbReference>
<dbReference type="InterPro" id="IPR011009">
    <property type="entry name" value="Kinase-like_dom_sf"/>
</dbReference>
<evidence type="ECO:0000256" key="12">
    <source>
        <dbReference type="ARBA" id="ARBA00023136"/>
    </source>
</evidence>
<evidence type="ECO:0000256" key="1">
    <source>
        <dbReference type="ARBA" id="ARBA00004515"/>
    </source>
</evidence>
<evidence type="ECO:0000256" key="4">
    <source>
        <dbReference type="ARBA" id="ARBA00011988"/>
    </source>
</evidence>
<comment type="subcellular location">
    <subcellularLocation>
        <location evidence="1 15">Cell inner membrane</location>
        <topology evidence="1 15">Peripheral membrane protein</topology>
        <orientation evidence="1 15">Cytoplasmic side</orientation>
    </subcellularLocation>
</comment>
<comment type="caution">
    <text evidence="16">The sequence shown here is derived from an EMBL/GenBank/DDBJ whole genome shotgun (WGS) entry which is preliminary data.</text>
</comment>
<dbReference type="InterPro" id="IPR022826">
    <property type="entry name" value="KDO_kinase"/>
</dbReference>
<keyword evidence="11 15" id="KW-0448">Lipopolysaccharide biosynthesis</keyword>
<proteinExistence type="inferred from homology"/>
<protein>
    <recommendedName>
        <fullName evidence="13 15">3-deoxy-D-manno-octulosonic acid kinase</fullName>
        <shortName evidence="15">Kdo kinase</shortName>
        <ecNumber evidence="4 15">2.7.1.166</ecNumber>
    </recommendedName>
</protein>
<dbReference type="SUPFAM" id="SSF56112">
    <property type="entry name" value="Protein kinase-like (PK-like)"/>
    <property type="match status" value="1"/>
</dbReference>
<evidence type="ECO:0000256" key="6">
    <source>
        <dbReference type="ARBA" id="ARBA00022519"/>
    </source>
</evidence>
<evidence type="ECO:0000256" key="9">
    <source>
        <dbReference type="ARBA" id="ARBA00022777"/>
    </source>
</evidence>
<dbReference type="NCBIfam" id="NF002475">
    <property type="entry name" value="PRK01723.1"/>
    <property type="match status" value="1"/>
</dbReference>
<evidence type="ECO:0000256" key="13">
    <source>
        <dbReference type="ARBA" id="ARBA00029511"/>
    </source>
</evidence>
<dbReference type="EMBL" id="LYBM01000023">
    <property type="protein sequence ID" value="ODA32426.1"/>
    <property type="molecule type" value="Genomic_DNA"/>
</dbReference>
<sequence length="233" mass="26705">MVQLQGGKGRLWYNPQLASSQPERCFDIDYWRDQGAIIGSAQGRGTTWFIQLDQVAVALRHYIRGGLFGRLVKDSYLFTGWQNTRAYREYSLLASLAEKGLPVPRPVAAKAERSGLMYRADLVVEKVPDARDLVAVLEKSSLDHEVYVQIGRLVRQLHDVGVCHTDLNIHNILLGADDKLWLIDFDKCGVKKGESWKQDNLSRLKRSFIKEQGRFSIHWQEEDWQSLLSGYRT</sequence>
<evidence type="ECO:0000256" key="5">
    <source>
        <dbReference type="ARBA" id="ARBA00022475"/>
    </source>
</evidence>
<evidence type="ECO:0000256" key="3">
    <source>
        <dbReference type="ARBA" id="ARBA00010327"/>
    </source>
</evidence>
<keyword evidence="10 15" id="KW-0067">ATP-binding</keyword>
<dbReference type="GO" id="GO:0005524">
    <property type="term" value="F:ATP binding"/>
    <property type="evidence" value="ECO:0007669"/>
    <property type="project" value="UniProtKB-UniRule"/>
</dbReference>
<keyword evidence="8 15" id="KW-0547">Nucleotide-binding</keyword>
<evidence type="ECO:0000256" key="14">
    <source>
        <dbReference type="ARBA" id="ARBA00034417"/>
    </source>
</evidence>
<keyword evidence="6 15" id="KW-0997">Cell inner membrane</keyword>
<reference evidence="16 17" key="1">
    <citation type="submission" date="2016-05" db="EMBL/GenBank/DDBJ databases">
        <title>Genomic Taxonomy of the Vibrionaceae.</title>
        <authorList>
            <person name="Gomez-Gil B."/>
            <person name="Enciso-Ibarra J."/>
        </authorList>
    </citation>
    <scope>NUCLEOTIDE SEQUENCE [LARGE SCALE GENOMIC DNA]</scope>
    <source>
        <strain evidence="16 17">CAIM 1920</strain>
    </source>
</reference>
<dbReference type="GO" id="GO:0016773">
    <property type="term" value="F:phosphotransferase activity, alcohol group as acceptor"/>
    <property type="evidence" value="ECO:0007669"/>
    <property type="project" value="UniProtKB-UniRule"/>
</dbReference>
<feature type="active site" evidence="15">
    <location>
        <position position="166"/>
    </location>
</feature>
<comment type="pathway">
    <text evidence="2 15">Bacterial outer membrane biogenesis; LPS core biosynthesis.</text>
</comment>
<dbReference type="HAMAP" id="MF_00521">
    <property type="entry name" value="KDO_kinase"/>
    <property type="match status" value="1"/>
</dbReference>
<dbReference type="OrthoDB" id="6854449at2"/>
<keyword evidence="5 15" id="KW-1003">Cell membrane</keyword>